<dbReference type="InterPro" id="IPR032675">
    <property type="entry name" value="LRR_dom_sf"/>
</dbReference>
<evidence type="ECO:0000256" key="1">
    <source>
        <dbReference type="ARBA" id="ARBA00022614"/>
    </source>
</evidence>
<name>A0A9P0G7U3_9CUCU</name>
<dbReference type="PANTHER" id="PTHR45712:SF22">
    <property type="entry name" value="INSULIN-LIKE GROWTH FACTOR-BINDING PROTEIN COMPLEX ACID LABILE SUBUNIT"/>
    <property type="match status" value="1"/>
</dbReference>
<dbReference type="Gene3D" id="3.80.10.10">
    <property type="entry name" value="Ribonuclease Inhibitor"/>
    <property type="match status" value="4"/>
</dbReference>
<dbReference type="FunFam" id="3.80.10.10:FF:001164">
    <property type="entry name" value="GH01279p"/>
    <property type="match status" value="1"/>
</dbReference>
<gene>
    <name evidence="3" type="ORF">PSYICH_LOCUS52</name>
</gene>
<dbReference type="InterPro" id="IPR001611">
    <property type="entry name" value="Leu-rich_rpt"/>
</dbReference>
<keyword evidence="2" id="KW-0677">Repeat</keyword>
<dbReference type="AlphaFoldDB" id="A0A9P0G7U3"/>
<dbReference type="InterPro" id="IPR003591">
    <property type="entry name" value="Leu-rich_rpt_typical-subtyp"/>
</dbReference>
<proteinExistence type="predicted"/>
<dbReference type="SMART" id="SM00369">
    <property type="entry name" value="LRR_TYP"/>
    <property type="match status" value="15"/>
</dbReference>
<dbReference type="PANTHER" id="PTHR45712">
    <property type="entry name" value="AGAP008170-PA"/>
    <property type="match status" value="1"/>
</dbReference>
<dbReference type="Proteomes" id="UP001153636">
    <property type="component" value="Chromosome 1"/>
</dbReference>
<dbReference type="SUPFAM" id="SSF52058">
    <property type="entry name" value="L domain-like"/>
    <property type="match status" value="3"/>
</dbReference>
<dbReference type="Pfam" id="PF13855">
    <property type="entry name" value="LRR_8"/>
    <property type="match status" value="6"/>
</dbReference>
<evidence type="ECO:0000313" key="4">
    <source>
        <dbReference type="Proteomes" id="UP001153636"/>
    </source>
</evidence>
<evidence type="ECO:0000256" key="2">
    <source>
        <dbReference type="ARBA" id="ARBA00022737"/>
    </source>
</evidence>
<dbReference type="EMBL" id="OV651813">
    <property type="protein sequence ID" value="CAH1099937.1"/>
    <property type="molecule type" value="Genomic_DNA"/>
</dbReference>
<evidence type="ECO:0000313" key="3">
    <source>
        <dbReference type="EMBL" id="CAH1099937.1"/>
    </source>
</evidence>
<dbReference type="InterPro" id="IPR050333">
    <property type="entry name" value="SLRP"/>
</dbReference>
<keyword evidence="1" id="KW-0433">Leucine-rich repeat</keyword>
<dbReference type="PRINTS" id="PR00019">
    <property type="entry name" value="LEURICHRPT"/>
</dbReference>
<sequence>MFYEKDSNMVLDWLDLGANRLKIVSMTFDKRFIGFANSVVDQFIGEVHTSVANLTNVEGLNNLKIIGKYIVLAKNKLTDFGVDSYDIRRFYNSDSNLLDFLDLSNCSIIDIPDLYFSNLPHCINLNLSYNSIGVIDNMTFKNSKIDFLDLSHSNIKELRSNCFTNNTMKELILSYNQISQLNKIFVDTTVLKLDLSHNEIVEITMDSFKNLLGTVYLNLSNNFIEKFDSNAISEMKSLDILDLTYNRFKEFASDTFAYFSVTNLLLQGNNISDVHKNAFDHLENVKLLNLSNNHIKNIRPKAFANLSSVEEIDLANNDINFVVADTFFQTPNLRKVDLSGNPLKQIFKISNSLTLNELIITVDSILNSDEIDNFYLKILIIKDSKLEALNANTFRGLYTLRSLFFENTTIDTIEPGALNNLFSLQYLDTKHIFNGTTDLPKDTFKDLVQLEEIDLSDIGLETMEQWCFNGLESLTHLNLNHNKFVEIVNGNFLGLPILSTLLLESNNISKLEDGGFNGLYSLKQLTLADNKLVYINDGAFKYLWRLNKLNLQNNQLIQLEKDVFQGLVNLIELDLSNNRLTVIPSGSMHYLRELKSLRLQYNNISVLDVGSLSELKLLEVLDLSHNELTYFNTRTTFLTLKKLLQLYLDRNKLKGLEIDELLKKCPSLKFVGLSFNDFVCDDLALILLMLENHDVAFKSIELGYDSENIEGIQCVPKNPDKEINIIRNKYVIKKKDHPNPIVANKHKTKGKNVLKLENDYFIRELDSVEEEKGV</sequence>
<dbReference type="PROSITE" id="PS51450">
    <property type="entry name" value="LRR"/>
    <property type="match status" value="5"/>
</dbReference>
<organism evidence="3 4">
    <name type="scientific">Psylliodes chrysocephalus</name>
    <dbReference type="NCBI Taxonomy" id="3402493"/>
    <lineage>
        <taxon>Eukaryota</taxon>
        <taxon>Metazoa</taxon>
        <taxon>Ecdysozoa</taxon>
        <taxon>Arthropoda</taxon>
        <taxon>Hexapoda</taxon>
        <taxon>Insecta</taxon>
        <taxon>Pterygota</taxon>
        <taxon>Neoptera</taxon>
        <taxon>Endopterygota</taxon>
        <taxon>Coleoptera</taxon>
        <taxon>Polyphaga</taxon>
        <taxon>Cucujiformia</taxon>
        <taxon>Chrysomeloidea</taxon>
        <taxon>Chrysomelidae</taxon>
        <taxon>Galerucinae</taxon>
        <taxon>Alticini</taxon>
        <taxon>Psylliodes</taxon>
    </lineage>
</organism>
<reference evidence="3" key="1">
    <citation type="submission" date="2022-01" db="EMBL/GenBank/DDBJ databases">
        <authorList>
            <person name="King R."/>
        </authorList>
    </citation>
    <scope>NUCLEOTIDE SEQUENCE</scope>
</reference>
<protein>
    <submittedName>
        <fullName evidence="3">Uncharacterized protein</fullName>
    </submittedName>
</protein>
<dbReference type="OrthoDB" id="2013775at2759"/>
<accession>A0A9P0G7U3</accession>
<keyword evidence="4" id="KW-1185">Reference proteome</keyword>